<sequence>MTEENIDFSTMASNLGFDEDEFKEVAQLLITVSLTDLENLEQGIKENDPDKVKDAAHSIKGAAGNLGFTELSNCAETIENSARSQQINELTSHVMTIKTQLQTISSALSS</sequence>
<evidence type="ECO:0000256" key="1">
    <source>
        <dbReference type="PROSITE-ProRule" id="PRU00110"/>
    </source>
</evidence>
<accession>A0A1W1YNP3</accession>
<protein>
    <submittedName>
        <fullName evidence="3">Hpt domain-containing protein</fullName>
    </submittedName>
</protein>
<dbReference type="Proteomes" id="UP000192418">
    <property type="component" value="Unassembled WGS sequence"/>
</dbReference>
<evidence type="ECO:0000313" key="3">
    <source>
        <dbReference type="EMBL" id="SMC37787.1"/>
    </source>
</evidence>
<dbReference type="InterPro" id="IPR008207">
    <property type="entry name" value="Sig_transdc_His_kin_Hpt_dom"/>
</dbReference>
<evidence type="ECO:0000259" key="2">
    <source>
        <dbReference type="PROSITE" id="PS50894"/>
    </source>
</evidence>
<evidence type="ECO:0000313" key="4">
    <source>
        <dbReference type="Proteomes" id="UP000192418"/>
    </source>
</evidence>
<name>A0A1W1YNP3_9BACT</name>
<dbReference type="InterPro" id="IPR036641">
    <property type="entry name" value="HPT_dom_sf"/>
</dbReference>
<organism evidence="3 4">
    <name type="scientific">Desulfocicer vacuolatum DSM 3385</name>
    <dbReference type="NCBI Taxonomy" id="1121400"/>
    <lineage>
        <taxon>Bacteria</taxon>
        <taxon>Pseudomonadati</taxon>
        <taxon>Thermodesulfobacteriota</taxon>
        <taxon>Desulfobacteria</taxon>
        <taxon>Desulfobacterales</taxon>
        <taxon>Desulfobacteraceae</taxon>
        <taxon>Desulfocicer</taxon>
    </lineage>
</organism>
<dbReference type="RefSeq" id="WP_084066534.1">
    <property type="nucleotide sequence ID" value="NZ_FWXY01000001.1"/>
</dbReference>
<reference evidence="3 4" key="1">
    <citation type="submission" date="2017-04" db="EMBL/GenBank/DDBJ databases">
        <authorList>
            <person name="Afonso C.L."/>
            <person name="Miller P.J."/>
            <person name="Scott M.A."/>
            <person name="Spackman E."/>
            <person name="Goraichik I."/>
            <person name="Dimitrov K.M."/>
            <person name="Suarez D.L."/>
            <person name="Swayne D.E."/>
        </authorList>
    </citation>
    <scope>NUCLEOTIDE SEQUENCE [LARGE SCALE GENOMIC DNA]</scope>
    <source>
        <strain evidence="3 4">DSM 3385</strain>
    </source>
</reference>
<keyword evidence="1" id="KW-0597">Phosphoprotein</keyword>
<dbReference type="Gene3D" id="1.20.120.160">
    <property type="entry name" value="HPT domain"/>
    <property type="match status" value="1"/>
</dbReference>
<dbReference type="OrthoDB" id="5422474at2"/>
<dbReference type="SUPFAM" id="SSF47226">
    <property type="entry name" value="Histidine-containing phosphotransfer domain, HPT domain"/>
    <property type="match status" value="1"/>
</dbReference>
<dbReference type="PROSITE" id="PS50894">
    <property type="entry name" value="HPT"/>
    <property type="match status" value="1"/>
</dbReference>
<keyword evidence="4" id="KW-1185">Reference proteome</keyword>
<proteinExistence type="predicted"/>
<gene>
    <name evidence="3" type="ORF">SAMN02746065_101227</name>
</gene>
<feature type="modified residue" description="Phosphohistidine" evidence="1">
    <location>
        <position position="57"/>
    </location>
</feature>
<dbReference type="EMBL" id="FWXY01000001">
    <property type="protein sequence ID" value="SMC37787.1"/>
    <property type="molecule type" value="Genomic_DNA"/>
</dbReference>
<dbReference type="Pfam" id="PF01627">
    <property type="entry name" value="Hpt"/>
    <property type="match status" value="1"/>
</dbReference>
<feature type="domain" description="HPt" evidence="2">
    <location>
        <begin position="18"/>
        <end position="110"/>
    </location>
</feature>
<dbReference type="GO" id="GO:0004672">
    <property type="term" value="F:protein kinase activity"/>
    <property type="evidence" value="ECO:0007669"/>
    <property type="project" value="UniProtKB-ARBA"/>
</dbReference>
<dbReference type="GO" id="GO:0000160">
    <property type="term" value="P:phosphorelay signal transduction system"/>
    <property type="evidence" value="ECO:0007669"/>
    <property type="project" value="InterPro"/>
</dbReference>
<dbReference type="SMART" id="SM00073">
    <property type="entry name" value="HPT"/>
    <property type="match status" value="1"/>
</dbReference>
<dbReference type="STRING" id="1121400.SAMN02746065_101227"/>
<dbReference type="AlphaFoldDB" id="A0A1W1YNP3"/>
<dbReference type="CDD" id="cd00088">
    <property type="entry name" value="HPT"/>
    <property type="match status" value="1"/>
</dbReference>